<reference evidence="1 2" key="1">
    <citation type="submission" date="2015-12" db="EMBL/GenBank/DDBJ databases">
        <title>Genome sequence of Mucilaginibacter gotjawali.</title>
        <authorList>
            <person name="Lee J.S."/>
            <person name="Lee K.C."/>
            <person name="Kim K.K."/>
            <person name="Lee B.W."/>
        </authorList>
    </citation>
    <scope>NUCLEOTIDE SEQUENCE [LARGE SCALE GENOMIC DNA]</scope>
    <source>
        <strain evidence="1 2">SA3-7</strain>
    </source>
</reference>
<dbReference type="OrthoDB" id="4846903at2"/>
<protein>
    <submittedName>
        <fullName evidence="1">Uncharacterized protein</fullName>
    </submittedName>
</protein>
<evidence type="ECO:0000313" key="2">
    <source>
        <dbReference type="Proteomes" id="UP000218263"/>
    </source>
</evidence>
<dbReference type="EMBL" id="AP017313">
    <property type="protein sequence ID" value="BAU54016.1"/>
    <property type="molecule type" value="Genomic_DNA"/>
</dbReference>
<dbReference type="AlphaFoldDB" id="A0A0X8X1P8"/>
<accession>A0A0X8X1P8</accession>
<gene>
    <name evidence="1" type="ORF">MgSA37_02187</name>
</gene>
<sequence>MKNSEFILNASLDDSQVQMQLYDYCSPPLPSGTFTIETHQQVVWTEKKVNEPYDKLQQFFVDGPRFTLDPNYVYSIFPPANKQGQFDVYVPDIVLTKRTLPWERTIDDKSPLIPPEPWMALLIFTQEEVEKVKNGTVGDVVTPTDPKVMGPQNLTTTEAERAVQCLYADIPKDIFSAVVPARAELPDLAHCREVDMADKELRADIQEGWFSVVVANRFPTPGMVNNAFLVSLEGFSEYLYGGKPIPAQYDTVRMAVLAAWSFTALPAQGETFEGLVQNINVCSLHLQNKPVNVVTDAEKLVADAFHDGYVAMTYHTRDGEKTAAWYRGPLTPVKLDFVKLDPFFSAESGMIYDAKTGLFDLSYAVAWQIGRLLALSDSEFSVGLMRWRKEQKVAQNLNMEQGNTLARMQGLFGDTAAQFEYNDKKAIANLIHTFLSMDFANMVRPESIAAEPLIRLADHTGTRGRTSQMPGLLSKQEVADLLRQGPFIMERLKQIIKTPGANNTEEQI</sequence>
<dbReference type="Proteomes" id="UP000218263">
    <property type="component" value="Chromosome"/>
</dbReference>
<dbReference type="KEGG" id="mgot:MgSA37_02187"/>
<keyword evidence="2" id="KW-1185">Reference proteome</keyword>
<dbReference type="RefSeq" id="WP_096351807.1">
    <property type="nucleotide sequence ID" value="NZ_AP017313.1"/>
</dbReference>
<proteinExistence type="predicted"/>
<evidence type="ECO:0000313" key="1">
    <source>
        <dbReference type="EMBL" id="BAU54016.1"/>
    </source>
</evidence>
<name>A0A0X8X1P8_9SPHI</name>
<organism evidence="1 2">
    <name type="scientific">Mucilaginibacter gotjawali</name>
    <dbReference type="NCBI Taxonomy" id="1550579"/>
    <lineage>
        <taxon>Bacteria</taxon>
        <taxon>Pseudomonadati</taxon>
        <taxon>Bacteroidota</taxon>
        <taxon>Sphingobacteriia</taxon>
        <taxon>Sphingobacteriales</taxon>
        <taxon>Sphingobacteriaceae</taxon>
        <taxon>Mucilaginibacter</taxon>
    </lineage>
</organism>